<comment type="caution">
    <text evidence="1">The sequence shown here is derived from an EMBL/GenBank/DDBJ whole genome shotgun (WGS) entry which is preliminary data.</text>
</comment>
<reference evidence="2" key="1">
    <citation type="journal article" date="2019" name="Int. J. Syst. Evol. Microbiol.">
        <title>The Global Catalogue of Microorganisms (GCM) 10K type strain sequencing project: providing services to taxonomists for standard genome sequencing and annotation.</title>
        <authorList>
            <consortium name="The Broad Institute Genomics Platform"/>
            <consortium name="The Broad Institute Genome Sequencing Center for Infectious Disease"/>
            <person name="Wu L."/>
            <person name="Ma J."/>
        </authorList>
    </citation>
    <scope>NUCLEOTIDE SEQUENCE [LARGE SCALE GENOMIC DNA]</scope>
    <source>
        <strain evidence="2">CCUG 49018</strain>
    </source>
</reference>
<feature type="non-terminal residue" evidence="1">
    <location>
        <position position="81"/>
    </location>
</feature>
<dbReference type="Proteomes" id="UP001597182">
    <property type="component" value="Unassembled WGS sequence"/>
</dbReference>
<organism evidence="1 2">
    <name type="scientific">Pseudonocardia benzenivorans</name>
    <dbReference type="NCBI Taxonomy" id="228005"/>
    <lineage>
        <taxon>Bacteria</taxon>
        <taxon>Bacillati</taxon>
        <taxon>Actinomycetota</taxon>
        <taxon>Actinomycetes</taxon>
        <taxon>Pseudonocardiales</taxon>
        <taxon>Pseudonocardiaceae</taxon>
        <taxon>Pseudonocardia</taxon>
    </lineage>
</organism>
<name>A0ABW3VND2_9PSEU</name>
<evidence type="ECO:0000313" key="1">
    <source>
        <dbReference type="EMBL" id="MFD1236325.1"/>
    </source>
</evidence>
<evidence type="ECO:0000313" key="2">
    <source>
        <dbReference type="Proteomes" id="UP001597182"/>
    </source>
</evidence>
<proteinExistence type="predicted"/>
<dbReference type="EMBL" id="JBHTMB010000218">
    <property type="protein sequence ID" value="MFD1236325.1"/>
    <property type="molecule type" value="Genomic_DNA"/>
</dbReference>
<dbReference type="InterPro" id="IPR024083">
    <property type="entry name" value="Fumarase/histidase_N"/>
</dbReference>
<gene>
    <name evidence="1" type="ORF">ACFQ34_23805</name>
</gene>
<keyword evidence="2" id="KW-1185">Reference proteome</keyword>
<protein>
    <submittedName>
        <fullName evidence="1">3-carboxy-cis,cis-muconate cycloisomerase</fullName>
    </submittedName>
</protein>
<accession>A0ABW3VND2</accession>
<dbReference type="Gene3D" id="1.10.275.10">
    <property type="entry name" value="Fumarase/aspartase (N-terminal domain)"/>
    <property type="match status" value="1"/>
</dbReference>
<sequence length="81" mass="8109">MPDTGIGMLAPLLGSDRVARTVDAVAWLTALIDVEVALSHAAAAHGLVDAAAVAHVERAAAALRADLDPAALAGEPVEGVY</sequence>